<evidence type="ECO:0000256" key="4">
    <source>
        <dbReference type="ARBA" id="ARBA00012706"/>
    </source>
</evidence>
<keyword evidence="5" id="KW-0964">Secreted</keyword>
<keyword evidence="8 9" id="KW-0326">Glycosidase</keyword>
<dbReference type="OrthoDB" id="428177at2759"/>
<dbReference type="GO" id="GO:0005576">
    <property type="term" value="C:extracellular region"/>
    <property type="evidence" value="ECO:0007669"/>
    <property type="project" value="UniProtKB-SubCell"/>
</dbReference>
<reference evidence="12 13" key="1">
    <citation type="submission" date="2015-04" db="EMBL/GenBank/DDBJ databases">
        <authorList>
            <person name="Syromyatnikov M.Y."/>
            <person name="Popov V.N."/>
        </authorList>
    </citation>
    <scope>NUCLEOTIDE SEQUENCE [LARGE SCALE GENOMIC DNA]</scope>
    <source>
        <strain evidence="12">WF-38-12</strain>
    </source>
</reference>
<evidence type="ECO:0000256" key="10">
    <source>
        <dbReference type="SAM" id="SignalP"/>
    </source>
</evidence>
<evidence type="ECO:0000313" key="12">
    <source>
        <dbReference type="EMBL" id="CRG83557.1"/>
    </source>
</evidence>
<dbReference type="PANTHER" id="PTHR31451:SF39">
    <property type="entry name" value="MANNAN ENDO-1,4-BETA-MANNOSIDASE 1"/>
    <property type="match status" value="1"/>
</dbReference>
<dbReference type="InterPro" id="IPR001547">
    <property type="entry name" value="Glyco_hydro_5"/>
</dbReference>
<dbReference type="Gene3D" id="3.20.20.80">
    <property type="entry name" value="Glycosidases"/>
    <property type="match status" value="1"/>
</dbReference>
<dbReference type="GO" id="GO:0046355">
    <property type="term" value="P:mannan catabolic process"/>
    <property type="evidence" value="ECO:0007669"/>
    <property type="project" value="UniProtKB-ARBA"/>
</dbReference>
<dbReference type="Proteomes" id="UP000054383">
    <property type="component" value="Unassembled WGS sequence"/>
</dbReference>
<dbReference type="InterPro" id="IPR045053">
    <property type="entry name" value="MAN-like"/>
</dbReference>
<dbReference type="Pfam" id="PF00150">
    <property type="entry name" value="Cellulase"/>
    <property type="match status" value="1"/>
</dbReference>
<comment type="similarity">
    <text evidence="3 9">Belongs to the glycosyl hydrolase 5 (cellulase A) family.</text>
</comment>
<dbReference type="STRING" id="28573.A0A0U1LKK6"/>
<keyword evidence="6 10" id="KW-0732">Signal</keyword>
<accession>A0A0U1LKK6</accession>
<evidence type="ECO:0000256" key="1">
    <source>
        <dbReference type="ARBA" id="ARBA00001678"/>
    </source>
</evidence>
<sequence>MRLSLFPLAATLLAAAPLAHAAQSFVGSNLFYAAGLTDDESTTLFQGLQSAGIKVLRVWLDGHSGTVKGTQIDGFPSLESGSPGNFNDTVLSRYDDLMVKANGYGIKLQISLHSYNALSATPPDIYGDWYGTGDFYTNSDAIQYFKNRIQHVLEHVNPHTNKTWAESQEYIFAFEAENEAMHDQQNPSALTDWQCTMASAIKDNLNGNTDILVTTGGGAYLDNSLLDAYFSCDSLDILAIHAYGTGDFATDKLQAYVSKAQSNNKKLIMQEWGACYFDSDNNRCSPSSALDQGTRESNIKTWADQISKAGIPWFYWQILPNEDPHEDWDYEVGIGGSSWSGLQSVANATTGYEAAFDYSSYLL</sequence>
<comment type="catalytic activity">
    <reaction evidence="1">
        <text>Random hydrolysis of (1-&gt;4)-beta-D-mannosidic linkages in mannans, galactomannans and glucomannans.</text>
        <dbReference type="EC" id="3.2.1.78"/>
    </reaction>
</comment>
<keyword evidence="13" id="KW-1185">Reference proteome</keyword>
<evidence type="ECO:0000256" key="3">
    <source>
        <dbReference type="ARBA" id="ARBA00005641"/>
    </source>
</evidence>
<evidence type="ECO:0000256" key="6">
    <source>
        <dbReference type="ARBA" id="ARBA00022729"/>
    </source>
</evidence>
<evidence type="ECO:0000256" key="5">
    <source>
        <dbReference type="ARBA" id="ARBA00022525"/>
    </source>
</evidence>
<evidence type="ECO:0000256" key="2">
    <source>
        <dbReference type="ARBA" id="ARBA00004613"/>
    </source>
</evidence>
<name>A0A0U1LKK6_TALIS</name>
<comment type="subcellular location">
    <subcellularLocation>
        <location evidence="2">Secreted</location>
    </subcellularLocation>
</comment>
<evidence type="ECO:0000256" key="8">
    <source>
        <dbReference type="ARBA" id="ARBA00023295"/>
    </source>
</evidence>
<dbReference type="AlphaFoldDB" id="A0A0U1LKK6"/>
<dbReference type="SUPFAM" id="SSF51445">
    <property type="entry name" value="(Trans)glycosidases"/>
    <property type="match status" value="1"/>
</dbReference>
<dbReference type="GO" id="GO:0016985">
    <property type="term" value="F:mannan endo-1,4-beta-mannosidase activity"/>
    <property type="evidence" value="ECO:0007669"/>
    <property type="project" value="UniProtKB-EC"/>
</dbReference>
<feature type="signal peptide" evidence="10">
    <location>
        <begin position="1"/>
        <end position="21"/>
    </location>
</feature>
<dbReference type="EC" id="3.2.1.78" evidence="4"/>
<evidence type="ECO:0000259" key="11">
    <source>
        <dbReference type="Pfam" id="PF00150"/>
    </source>
</evidence>
<evidence type="ECO:0000256" key="7">
    <source>
        <dbReference type="ARBA" id="ARBA00022801"/>
    </source>
</evidence>
<protein>
    <recommendedName>
        <fullName evidence="4">mannan endo-1,4-beta-mannosidase</fullName>
        <ecNumber evidence="4">3.2.1.78</ecNumber>
    </recommendedName>
</protein>
<feature type="domain" description="Glycoside hydrolase family 5" evidence="11">
    <location>
        <begin position="40"/>
        <end position="320"/>
    </location>
</feature>
<gene>
    <name evidence="12" type="ORF">PISL3812_00910</name>
</gene>
<dbReference type="EMBL" id="CVMT01000001">
    <property type="protein sequence ID" value="CRG83557.1"/>
    <property type="molecule type" value="Genomic_DNA"/>
</dbReference>
<dbReference type="OMA" id="HQGWDYE"/>
<proteinExistence type="inferred from homology"/>
<evidence type="ECO:0000256" key="9">
    <source>
        <dbReference type="RuleBase" id="RU361153"/>
    </source>
</evidence>
<dbReference type="PANTHER" id="PTHR31451">
    <property type="match status" value="1"/>
</dbReference>
<organism evidence="12 13">
    <name type="scientific">Talaromyces islandicus</name>
    <name type="common">Penicillium islandicum</name>
    <dbReference type="NCBI Taxonomy" id="28573"/>
    <lineage>
        <taxon>Eukaryota</taxon>
        <taxon>Fungi</taxon>
        <taxon>Dikarya</taxon>
        <taxon>Ascomycota</taxon>
        <taxon>Pezizomycotina</taxon>
        <taxon>Eurotiomycetes</taxon>
        <taxon>Eurotiomycetidae</taxon>
        <taxon>Eurotiales</taxon>
        <taxon>Trichocomaceae</taxon>
        <taxon>Talaromyces</taxon>
        <taxon>Talaromyces sect. Islandici</taxon>
    </lineage>
</organism>
<keyword evidence="7 9" id="KW-0378">Hydrolase</keyword>
<evidence type="ECO:0000313" key="13">
    <source>
        <dbReference type="Proteomes" id="UP000054383"/>
    </source>
</evidence>
<dbReference type="InterPro" id="IPR017853">
    <property type="entry name" value="GH"/>
</dbReference>
<feature type="chain" id="PRO_5006711038" description="mannan endo-1,4-beta-mannosidase" evidence="10">
    <location>
        <begin position="22"/>
        <end position="363"/>
    </location>
</feature>